<evidence type="ECO:0000256" key="1">
    <source>
        <dbReference type="SAM" id="MobiDB-lite"/>
    </source>
</evidence>
<feature type="region of interest" description="Disordered" evidence="1">
    <location>
        <begin position="1"/>
        <end position="42"/>
    </location>
</feature>
<dbReference type="EMBL" id="CM001198">
    <property type="protein sequence ID" value="EGP89507.1"/>
    <property type="molecule type" value="Genomic_DNA"/>
</dbReference>
<reference evidence="2 3" key="1">
    <citation type="journal article" date="2011" name="PLoS Genet.">
        <title>Finished genome of the fungal wheat pathogen Mycosphaerella graminicola reveals dispensome structure, chromosome plasticity, and stealth pathogenesis.</title>
        <authorList>
            <person name="Goodwin S.B."/>
            <person name="Ben M'barek S."/>
            <person name="Dhillon B."/>
            <person name="Wittenberg A.H.J."/>
            <person name="Crane C.F."/>
            <person name="Hane J.K."/>
            <person name="Foster A.J."/>
            <person name="Van der Lee T.A.J."/>
            <person name="Grimwood J."/>
            <person name="Aerts A."/>
            <person name="Antoniw J."/>
            <person name="Bailey A."/>
            <person name="Bluhm B."/>
            <person name="Bowler J."/>
            <person name="Bristow J."/>
            <person name="van der Burgt A."/>
            <person name="Canto-Canche B."/>
            <person name="Churchill A.C.L."/>
            <person name="Conde-Ferraez L."/>
            <person name="Cools H.J."/>
            <person name="Coutinho P.M."/>
            <person name="Csukai M."/>
            <person name="Dehal P."/>
            <person name="De Wit P."/>
            <person name="Donzelli B."/>
            <person name="van de Geest H.C."/>
            <person name="van Ham R.C.H.J."/>
            <person name="Hammond-Kosack K.E."/>
            <person name="Henrissat B."/>
            <person name="Kilian A."/>
            <person name="Kobayashi A.K."/>
            <person name="Koopmann E."/>
            <person name="Kourmpetis Y."/>
            <person name="Kuzniar A."/>
            <person name="Lindquist E."/>
            <person name="Lombard V."/>
            <person name="Maliepaard C."/>
            <person name="Martins N."/>
            <person name="Mehrabi R."/>
            <person name="Nap J.P.H."/>
            <person name="Ponomarenko A."/>
            <person name="Rudd J.J."/>
            <person name="Salamov A."/>
            <person name="Schmutz J."/>
            <person name="Schouten H.J."/>
            <person name="Shapiro H."/>
            <person name="Stergiopoulos I."/>
            <person name="Torriani S.F.F."/>
            <person name="Tu H."/>
            <person name="de Vries R.P."/>
            <person name="Waalwijk C."/>
            <person name="Ware S.B."/>
            <person name="Wiebenga A."/>
            <person name="Zwiers L.-H."/>
            <person name="Oliver R.P."/>
            <person name="Grigoriev I.V."/>
            <person name="Kema G.H.J."/>
        </authorList>
    </citation>
    <scope>NUCLEOTIDE SEQUENCE [LARGE SCALE GENOMIC DNA]</scope>
    <source>
        <strain evidence="3">CBS 115943 / IPO323</strain>
    </source>
</reference>
<dbReference type="InParanoid" id="F9X5M3"/>
<dbReference type="RefSeq" id="XP_003854531.1">
    <property type="nucleotide sequence ID" value="XM_003854483.1"/>
</dbReference>
<dbReference type="OrthoDB" id="193467at2759"/>
<name>F9X5M3_ZYMTI</name>
<sequence length="175" mass="19268">MPKKRSFNFKQLQGASSGKPSTDGNDGKPTVNERLGELRKIEGKDAARRKRELAENVNQSRPAQLLRFAYLLGIEHDPNPFEQSPSLLHLALKTAAEHWDLFDEDDLPALAAELPLRLRTRLLSYIGYYGPAISISVLESMLGGDEAVTQLDLAASIALMSEQEAPISILALTKT</sequence>
<accession>F9X5M3</accession>
<proteinExistence type="predicted"/>
<feature type="compositionally biased region" description="Polar residues" evidence="1">
    <location>
        <begin position="8"/>
        <end position="24"/>
    </location>
</feature>
<dbReference type="Proteomes" id="UP000008062">
    <property type="component" value="Chromosome 3"/>
</dbReference>
<evidence type="ECO:0000313" key="2">
    <source>
        <dbReference type="EMBL" id="EGP89507.1"/>
    </source>
</evidence>
<protein>
    <submittedName>
        <fullName evidence="2">Uncharacterized protein</fullName>
    </submittedName>
</protein>
<gene>
    <name evidence="2" type="ORF">MYCGRDRAFT_108514</name>
</gene>
<organism evidence="2 3">
    <name type="scientific">Zymoseptoria tritici (strain CBS 115943 / IPO323)</name>
    <name type="common">Speckled leaf blotch fungus</name>
    <name type="synonym">Septoria tritici</name>
    <dbReference type="NCBI Taxonomy" id="336722"/>
    <lineage>
        <taxon>Eukaryota</taxon>
        <taxon>Fungi</taxon>
        <taxon>Dikarya</taxon>
        <taxon>Ascomycota</taxon>
        <taxon>Pezizomycotina</taxon>
        <taxon>Dothideomycetes</taxon>
        <taxon>Dothideomycetidae</taxon>
        <taxon>Mycosphaerellales</taxon>
        <taxon>Mycosphaerellaceae</taxon>
        <taxon>Zymoseptoria</taxon>
    </lineage>
</organism>
<evidence type="ECO:0000313" key="3">
    <source>
        <dbReference type="Proteomes" id="UP000008062"/>
    </source>
</evidence>
<dbReference type="HOGENOM" id="CLU_1533786_0_0_1"/>
<dbReference type="AlphaFoldDB" id="F9X5M3"/>
<dbReference type="GeneID" id="13395717"/>
<dbReference type="eggNOG" id="ENOG502S698">
    <property type="taxonomic scope" value="Eukaryota"/>
</dbReference>
<dbReference type="KEGG" id="ztr:MYCGRDRAFT_108514"/>
<keyword evidence="3" id="KW-1185">Reference proteome</keyword>
<dbReference type="STRING" id="336722.F9X5M3"/>